<dbReference type="InterPro" id="IPR036709">
    <property type="entry name" value="Autotransporte_beta_dom_sf"/>
</dbReference>
<gene>
    <name evidence="1" type="ORF">DNK49_01715</name>
</gene>
<dbReference type="OrthoDB" id="8522878at2"/>
<dbReference type="EMBL" id="QKOE01000001">
    <property type="protein sequence ID" value="PZA18275.1"/>
    <property type="molecule type" value="Genomic_DNA"/>
</dbReference>
<dbReference type="Proteomes" id="UP000248259">
    <property type="component" value="Unassembled WGS sequence"/>
</dbReference>
<proteinExistence type="predicted"/>
<reference evidence="1 2" key="1">
    <citation type="submission" date="2018-06" db="EMBL/GenBank/DDBJ databases">
        <title>Azoarcus communis strain SWub3 genome.</title>
        <authorList>
            <person name="Zorraquino Salvo V."/>
            <person name="Toubiana D."/>
            <person name="Blumwald E."/>
        </authorList>
    </citation>
    <scope>NUCLEOTIDE SEQUENCE [LARGE SCALE GENOMIC DNA]</scope>
    <source>
        <strain evidence="1 2">SWub3</strain>
    </source>
</reference>
<comment type="caution">
    <text evidence="1">The sequence shown here is derived from an EMBL/GenBank/DDBJ whole genome shotgun (WGS) entry which is preliminary data.</text>
</comment>
<evidence type="ECO:0000313" key="1">
    <source>
        <dbReference type="EMBL" id="PZA18275.1"/>
    </source>
</evidence>
<dbReference type="SUPFAM" id="SSF103515">
    <property type="entry name" value="Autotransporter"/>
    <property type="match status" value="1"/>
</dbReference>
<protein>
    <submittedName>
        <fullName evidence="1">TIGR03016 family PEP-CTERM system-associated outer membrane protein</fullName>
    </submittedName>
</protein>
<dbReference type="InterPro" id="IPR017467">
    <property type="entry name" value="CHP03016_PEP-CTERM"/>
</dbReference>
<dbReference type="AlphaFoldDB" id="A0A323V0H0"/>
<keyword evidence="2" id="KW-1185">Reference proteome</keyword>
<evidence type="ECO:0000313" key="2">
    <source>
        <dbReference type="Proteomes" id="UP000248259"/>
    </source>
</evidence>
<sequence length="514" mass="55894">MAQSPVLKRPDVRLGLRALVIALAAIGAQGVAAQTVRITPSVQTQLTWTDNVEASRDKSSDWVAEVSPGIAISRASGRVSGSLNAQFRNMGHAQQTERNTSYLALSGRGQIEAVERMLFLDVDANISRNNLSVFNGRAQNDEFNVSKDNETRTWSLKPRFEYALGDARGSIAYTARWLESGGSAINTQRLEQWAAQLGDSNAGGLFGWGVNYNRIDTESDDSLSRSASQQTGRATLFINVSPQVRLRAIGGYESNDYESSGREEGAIYGAGIDWNPTSRTTLSATVEDRIFGRGYDFTFKHRFARAAWDLGYNRDYSSSLQELGDNPARLQAEAICLAIIGATDIPSPGPLLDFYDQCLAVQGFSRLGARGFVSNSTYLSESWRVGVSLNGVRNTLSFSLQQSDRTRLSELSGLSAEDDFAQTTRIKTTTATLSYSHSLSGFSSLNSSLSRSKSAGDDASGLETLRWIASLGLTTRLGPRTTAGLNYRYQRADGAGRENDFTENAVTANLGMTF</sequence>
<name>A0A323V0H0_9RHOO</name>
<dbReference type="NCBIfam" id="TIGR03016">
    <property type="entry name" value="pepcterm_hypo_1"/>
    <property type="match status" value="1"/>
</dbReference>
<dbReference type="RefSeq" id="WP_110522576.1">
    <property type="nucleotide sequence ID" value="NZ_QKOE01000001.1"/>
</dbReference>
<organism evidence="1 2">
    <name type="scientific">Parazoarcus communis SWub3 = DSM 12120</name>
    <dbReference type="NCBI Taxonomy" id="1121029"/>
    <lineage>
        <taxon>Bacteria</taxon>
        <taxon>Pseudomonadati</taxon>
        <taxon>Pseudomonadota</taxon>
        <taxon>Betaproteobacteria</taxon>
        <taxon>Rhodocyclales</taxon>
        <taxon>Zoogloeaceae</taxon>
        <taxon>Parazoarcus</taxon>
    </lineage>
</organism>
<accession>A0A323V0H0</accession>